<keyword evidence="2" id="KW-1185">Reference proteome</keyword>
<comment type="caution">
    <text evidence="1">The sequence shown here is derived from an EMBL/GenBank/DDBJ whole genome shotgun (WGS) entry which is preliminary data.</text>
</comment>
<sequence>MSFAAIVRRTLTANLSSSVSARSYYKSRSRKPSLYDIISPRGGPDEPLRPILDHWVDQGNKVRFAELQRLVRDLRRRRRFSQALEVSEWMIKKDLFTASAVEHAVQLNLIGKVHGHSAAEIYFENLPEQEKTYKTHGALLNCYVREAKVDKSLAHLQKMQEMGIALTPLHFNNIMCLYTRIKQHEKVPGLLAEMRARKVLPDNYSYRICLNAYGAMSDINRMEEILTEMETQPHIAMDWTTFCAASNFYIQAGIKGKASDMLKRAEERLDKKDEIGYNQLISLHAKLGNKEEILRLWELEKIACTRYLNKDYMNMLKALVKLGEFEGAEKVLRDWELSGNCFDHLVPRVLFRGYCDVGQYENAEAVLKRIMDEGNVTVDSSWGKLAAGYSSKGDMESSLRCIKVALSPHVTRWNWKPGLEVVAKLLHWLGDKGNAAEVNAFVYSLRPVLGGSKECYGSLVDAGLRGFGYLDVLKPIYEGRMEKQGNTEQPKLSNLFMFR</sequence>
<evidence type="ECO:0000313" key="2">
    <source>
        <dbReference type="Proteomes" id="UP001057402"/>
    </source>
</evidence>
<dbReference type="EMBL" id="CM042886">
    <property type="protein sequence ID" value="KAI4342982.1"/>
    <property type="molecule type" value="Genomic_DNA"/>
</dbReference>
<name>A0ACB9P349_9MYRT</name>
<evidence type="ECO:0000313" key="1">
    <source>
        <dbReference type="EMBL" id="KAI4342982.1"/>
    </source>
</evidence>
<accession>A0ACB9P349</accession>
<proteinExistence type="predicted"/>
<gene>
    <name evidence="1" type="ORF">MLD38_027538</name>
</gene>
<protein>
    <submittedName>
        <fullName evidence="1">Uncharacterized protein</fullName>
    </submittedName>
</protein>
<reference evidence="2" key="1">
    <citation type="journal article" date="2023" name="Front. Plant Sci.">
        <title>Chromosomal-level genome assembly of Melastoma candidum provides insights into trichome evolution.</title>
        <authorList>
            <person name="Zhong Y."/>
            <person name="Wu W."/>
            <person name="Sun C."/>
            <person name="Zou P."/>
            <person name="Liu Y."/>
            <person name="Dai S."/>
            <person name="Zhou R."/>
        </authorList>
    </citation>
    <scope>NUCLEOTIDE SEQUENCE [LARGE SCALE GENOMIC DNA]</scope>
</reference>
<dbReference type="Proteomes" id="UP001057402">
    <property type="component" value="Chromosome 7"/>
</dbReference>
<organism evidence="1 2">
    <name type="scientific">Melastoma candidum</name>
    <dbReference type="NCBI Taxonomy" id="119954"/>
    <lineage>
        <taxon>Eukaryota</taxon>
        <taxon>Viridiplantae</taxon>
        <taxon>Streptophyta</taxon>
        <taxon>Embryophyta</taxon>
        <taxon>Tracheophyta</taxon>
        <taxon>Spermatophyta</taxon>
        <taxon>Magnoliopsida</taxon>
        <taxon>eudicotyledons</taxon>
        <taxon>Gunneridae</taxon>
        <taxon>Pentapetalae</taxon>
        <taxon>rosids</taxon>
        <taxon>malvids</taxon>
        <taxon>Myrtales</taxon>
        <taxon>Melastomataceae</taxon>
        <taxon>Melastomatoideae</taxon>
        <taxon>Melastomateae</taxon>
        <taxon>Melastoma</taxon>
    </lineage>
</organism>